<name>A0ABS3GWI2_9ENTE</name>
<keyword evidence="3" id="KW-1185">Reference proteome</keyword>
<keyword evidence="1" id="KW-1133">Transmembrane helix</keyword>
<dbReference type="RefSeq" id="WP_207111717.1">
    <property type="nucleotide sequence ID" value="NZ_JAFLWD010000009.1"/>
</dbReference>
<protein>
    <submittedName>
        <fullName evidence="2">Uncharacterized protein</fullName>
    </submittedName>
</protein>
<keyword evidence="1" id="KW-0812">Transmembrane</keyword>
<organism evidence="2 3">
    <name type="scientific">Candidatus Enterococcus ikei</name>
    <dbReference type="NCBI Taxonomy" id="2815326"/>
    <lineage>
        <taxon>Bacteria</taxon>
        <taxon>Bacillati</taxon>
        <taxon>Bacillota</taxon>
        <taxon>Bacilli</taxon>
        <taxon>Lactobacillales</taxon>
        <taxon>Enterococcaceae</taxon>
        <taxon>Enterococcus</taxon>
    </lineage>
</organism>
<evidence type="ECO:0000313" key="2">
    <source>
        <dbReference type="EMBL" id="MBO0439631.1"/>
    </source>
</evidence>
<dbReference type="EMBL" id="JAFLWD010000009">
    <property type="protein sequence ID" value="MBO0439631.1"/>
    <property type="molecule type" value="Genomic_DNA"/>
</dbReference>
<proteinExistence type="predicted"/>
<reference evidence="2 3" key="1">
    <citation type="submission" date="2021-03" db="EMBL/GenBank/DDBJ databases">
        <title>Enterococcal diversity collection.</title>
        <authorList>
            <person name="Gilmore M.S."/>
            <person name="Schwartzman J."/>
            <person name="Van Tyne D."/>
            <person name="Martin M."/>
            <person name="Earl A.M."/>
            <person name="Manson A.L."/>
            <person name="Straub T."/>
            <person name="Salamzade R."/>
            <person name="Saavedra J."/>
            <person name="Lebreton F."/>
            <person name="Prichula J."/>
            <person name="Schaufler K."/>
            <person name="Gaca A."/>
            <person name="Sgardioli B."/>
            <person name="Wagenaar J."/>
            <person name="Strong T."/>
        </authorList>
    </citation>
    <scope>NUCLEOTIDE SEQUENCE [LARGE SCALE GENOMIC DNA]</scope>
    <source>
        <strain evidence="2 3">DIV0869a</strain>
    </source>
</reference>
<evidence type="ECO:0000256" key="1">
    <source>
        <dbReference type="SAM" id="Phobius"/>
    </source>
</evidence>
<feature type="transmembrane region" description="Helical" evidence="1">
    <location>
        <begin position="7"/>
        <end position="28"/>
    </location>
</feature>
<accession>A0ABS3GWI2</accession>
<sequence length="64" mass="7080">MKKIVKILCILIGSLLVVMLLVYVGIYANNKIQLKKETKKSIPYGQEVKVDNKSLCVKVTGKGS</sequence>
<evidence type="ECO:0000313" key="3">
    <source>
        <dbReference type="Proteomes" id="UP000664632"/>
    </source>
</evidence>
<dbReference type="Proteomes" id="UP000664632">
    <property type="component" value="Unassembled WGS sequence"/>
</dbReference>
<keyword evidence="1" id="KW-0472">Membrane</keyword>
<comment type="caution">
    <text evidence="2">The sequence shown here is derived from an EMBL/GenBank/DDBJ whole genome shotgun (WGS) entry which is preliminary data.</text>
</comment>
<gene>
    <name evidence="2" type="ORF">JZO69_04625</name>
</gene>